<accession>A0A9W4XEH4</accession>
<feature type="domain" description="Rhodanese" evidence="1">
    <location>
        <begin position="72"/>
        <end position="124"/>
    </location>
</feature>
<dbReference type="KEGG" id="fcs:TRV642_2300"/>
<dbReference type="PROSITE" id="PS50206">
    <property type="entry name" value="RHODANESE_3"/>
    <property type="match status" value="1"/>
</dbReference>
<evidence type="ECO:0000313" key="3">
    <source>
        <dbReference type="Proteomes" id="UP001152749"/>
    </source>
</evidence>
<protein>
    <submittedName>
        <fullName evidence="2">Rhodanese domain-containing protein</fullName>
    </submittedName>
</protein>
<dbReference type="EMBL" id="OX336425">
    <property type="protein sequence ID" value="CAI2767182.1"/>
    <property type="molecule type" value="Genomic_DNA"/>
</dbReference>
<sequence>MKKVTILFLVSFCFTGCVTQSQTAKTSTVMTKQQSYPKALVDYDDFKNLVTEVEKARANHLVSLDLFLKMSQEDNTIILDTRSDFRYNRKHLKGAIHLDFTDFTQENLHQLIPDPNTRILIYCNNNFNGDPIDFASKMAIPKSAPESQILGNRKPVMLALNIPTHINLYGYGYKNIYELDELVHVNDTRIKFEGTEVK</sequence>
<dbReference type="Proteomes" id="UP001152749">
    <property type="component" value="Chromosome"/>
</dbReference>
<proteinExistence type="predicted"/>
<dbReference type="Gene3D" id="3.40.250.10">
    <property type="entry name" value="Rhodanese-like domain"/>
    <property type="match status" value="1"/>
</dbReference>
<reference evidence="2" key="1">
    <citation type="submission" date="2022-09" db="EMBL/GenBank/DDBJ databases">
        <authorList>
            <person name="Duchaud E."/>
        </authorList>
    </citation>
    <scope>NUCLEOTIDE SEQUENCE</scope>
    <source>
        <strain evidence="2">TRV642</strain>
    </source>
</reference>
<dbReference type="InterPro" id="IPR036873">
    <property type="entry name" value="Rhodanese-like_dom_sf"/>
</dbReference>
<dbReference type="InterPro" id="IPR001763">
    <property type="entry name" value="Rhodanese-like_dom"/>
</dbReference>
<evidence type="ECO:0000313" key="2">
    <source>
        <dbReference type="EMBL" id="CAI2767182.1"/>
    </source>
</evidence>
<dbReference type="AlphaFoldDB" id="A0A9W4XEH4"/>
<dbReference type="Pfam" id="PF00581">
    <property type="entry name" value="Rhodanese"/>
    <property type="match status" value="1"/>
</dbReference>
<dbReference type="SUPFAM" id="SSF52821">
    <property type="entry name" value="Rhodanese/Cell cycle control phosphatase"/>
    <property type="match status" value="1"/>
</dbReference>
<organism evidence="2 3">
    <name type="scientific">Flavobacterium collinsii</name>
    <dbReference type="NCBI Taxonomy" id="1114861"/>
    <lineage>
        <taxon>Bacteria</taxon>
        <taxon>Pseudomonadati</taxon>
        <taxon>Bacteroidota</taxon>
        <taxon>Flavobacteriia</taxon>
        <taxon>Flavobacteriales</taxon>
        <taxon>Flavobacteriaceae</taxon>
        <taxon>Flavobacterium</taxon>
    </lineage>
</organism>
<gene>
    <name evidence="2" type="ORF">TRV642_2300</name>
</gene>
<name>A0A9W4XEH4_9FLAO</name>
<evidence type="ECO:0000259" key="1">
    <source>
        <dbReference type="PROSITE" id="PS50206"/>
    </source>
</evidence>
<dbReference type="CDD" id="cd00158">
    <property type="entry name" value="RHOD"/>
    <property type="match status" value="1"/>
</dbReference>